<dbReference type="Proteomes" id="UP000605897">
    <property type="component" value="Unassembled WGS sequence"/>
</dbReference>
<dbReference type="CDD" id="cd07197">
    <property type="entry name" value="nitrilase"/>
    <property type="match status" value="1"/>
</dbReference>
<dbReference type="PROSITE" id="PS50263">
    <property type="entry name" value="CN_HYDROLASE"/>
    <property type="match status" value="1"/>
</dbReference>
<dbReference type="SUPFAM" id="SSF56317">
    <property type="entry name" value="Carbon-nitrogen hydrolase"/>
    <property type="match status" value="1"/>
</dbReference>
<name>A0ABQ3IUL6_9PSEU</name>
<proteinExistence type="predicted"/>
<feature type="domain" description="CN hydrolase" evidence="2">
    <location>
        <begin position="5"/>
        <end position="235"/>
    </location>
</feature>
<dbReference type="InterPro" id="IPR003010">
    <property type="entry name" value="C-N_Hydrolase"/>
</dbReference>
<dbReference type="Gene3D" id="3.60.110.10">
    <property type="entry name" value="Carbon-nitrogen hydrolase"/>
    <property type="match status" value="1"/>
</dbReference>
<reference evidence="4" key="1">
    <citation type="journal article" date="2019" name="Int. J. Syst. Evol. Microbiol.">
        <title>The Global Catalogue of Microorganisms (GCM) 10K type strain sequencing project: providing services to taxonomists for standard genome sequencing and annotation.</title>
        <authorList>
            <consortium name="The Broad Institute Genomics Platform"/>
            <consortium name="The Broad Institute Genome Sequencing Center for Infectious Disease"/>
            <person name="Wu L."/>
            <person name="Ma J."/>
        </authorList>
    </citation>
    <scope>NUCLEOTIDE SEQUENCE [LARGE SCALE GENOMIC DNA]</scope>
    <source>
        <strain evidence="4">CGMCC 4.7677</strain>
    </source>
</reference>
<comment type="caution">
    <text evidence="3">The sequence shown here is derived from an EMBL/GenBank/DDBJ whole genome shotgun (WGS) entry which is preliminary data.</text>
</comment>
<sequence>MGRPLTLALAQVPARRDLDGFAGHATATLRRFPGTRLLAYPELHVTGESEVDTVDAAEPLTDGPRHRCFAELAGDLGVWLCPGSVAELGDDGHVYDTAVVYSPEGEPAAAYRKVFPWRPHEPFRPGREFVVFPIPGVGRVGLSVCYDAWFPEVTRHLAWLGAELVLNVVRTDTADRAQEVVLARANATVNQLFVASVNAAGPTGAGHSVLAGPEGQVLAELPGSGEGVLTAVIDLDTVTAVRRHGSFGVTRVWDQLREDDEPIPMPLYAGALTPSAWAAAERRRTAPA</sequence>
<dbReference type="EMBL" id="BNAU01000002">
    <property type="protein sequence ID" value="GHE89703.1"/>
    <property type="molecule type" value="Genomic_DNA"/>
</dbReference>
<keyword evidence="1" id="KW-0378">Hydrolase</keyword>
<dbReference type="Pfam" id="PF00795">
    <property type="entry name" value="CN_hydrolase"/>
    <property type="match status" value="1"/>
</dbReference>
<organism evidence="3 4">
    <name type="scientific">Amycolatopsis deserti</name>
    <dbReference type="NCBI Taxonomy" id="185696"/>
    <lineage>
        <taxon>Bacteria</taxon>
        <taxon>Bacillati</taxon>
        <taxon>Actinomycetota</taxon>
        <taxon>Actinomycetes</taxon>
        <taxon>Pseudonocardiales</taxon>
        <taxon>Pseudonocardiaceae</taxon>
        <taxon>Amycolatopsis</taxon>
    </lineage>
</organism>
<evidence type="ECO:0000313" key="3">
    <source>
        <dbReference type="EMBL" id="GHE89703.1"/>
    </source>
</evidence>
<evidence type="ECO:0000256" key="1">
    <source>
        <dbReference type="ARBA" id="ARBA00022801"/>
    </source>
</evidence>
<accession>A0ABQ3IUL6</accession>
<dbReference type="RefSeq" id="WP_191244442.1">
    <property type="nucleotide sequence ID" value="NZ_BNAU01000002.1"/>
</dbReference>
<evidence type="ECO:0000313" key="4">
    <source>
        <dbReference type="Proteomes" id="UP000605897"/>
    </source>
</evidence>
<dbReference type="PANTHER" id="PTHR43674:SF2">
    <property type="entry name" value="BETA-UREIDOPROPIONASE"/>
    <property type="match status" value="1"/>
</dbReference>
<dbReference type="InterPro" id="IPR036526">
    <property type="entry name" value="C-N_Hydrolase_sf"/>
</dbReference>
<evidence type="ECO:0000259" key="2">
    <source>
        <dbReference type="PROSITE" id="PS50263"/>
    </source>
</evidence>
<dbReference type="PANTHER" id="PTHR43674">
    <property type="entry name" value="NITRILASE C965.09-RELATED"/>
    <property type="match status" value="1"/>
</dbReference>
<gene>
    <name evidence="3" type="ORF">GCM10017786_22370</name>
</gene>
<protein>
    <submittedName>
        <fullName evidence="3">Amidohydrolase</fullName>
    </submittedName>
</protein>
<dbReference type="InterPro" id="IPR050345">
    <property type="entry name" value="Aliph_Amidase/BUP"/>
</dbReference>
<keyword evidence="4" id="KW-1185">Reference proteome</keyword>